<feature type="domain" description="FIST" evidence="1">
    <location>
        <begin position="24"/>
        <end position="217"/>
    </location>
</feature>
<dbReference type="PANTHER" id="PTHR40252:SF2">
    <property type="entry name" value="BLR0328 PROTEIN"/>
    <property type="match status" value="1"/>
</dbReference>
<dbReference type="InterPro" id="IPR019494">
    <property type="entry name" value="FIST_C"/>
</dbReference>
<accession>A0A1W1BG50</accession>
<gene>
    <name evidence="3" type="ORF">MNB_SM-6-967</name>
</gene>
<dbReference type="Pfam" id="PF08495">
    <property type="entry name" value="FIST"/>
    <property type="match status" value="1"/>
</dbReference>
<evidence type="ECO:0000313" key="3">
    <source>
        <dbReference type="EMBL" id="SFV52448.1"/>
    </source>
</evidence>
<sequence>MKVATYLYKDKKWDKSFDLSLDSQNTLILIFSSLKAEHVKNELLKIAALFPASIIIGASTSGEIFNDEVYDNTIVISIAKFQSTTLKDNICKTINNKNSYKDGAGIAKTLYDEHLKGIFILSDGLQTNGSKLTEGINSVLPSDVVVSGGLAGDQDRFEHTWIIEDDKLHESAVCAIGFYGESIHFQAASKGGWDSLGLTRVVTKSKDNVVYEFDGKPALKIYKRYLGDKVKELPASALLFPLELKDKSTSEETVVRSVLAVNEEEDSLIFAGDIAEGSHVTFMKANFDRLIDGAGESAEKLNLSTYNHEEMLCIAISCVGRKLVLKSRIEEEIEAIEEVLPKEAHVIGFYSYGEISPLASGTCSLHNQTMTLTTIWESDA</sequence>
<feature type="domain" description="FIST C-domain" evidence="2">
    <location>
        <begin position="218"/>
        <end position="358"/>
    </location>
</feature>
<dbReference type="AlphaFoldDB" id="A0A1W1BG50"/>
<dbReference type="InterPro" id="IPR013702">
    <property type="entry name" value="FIST_domain_N"/>
</dbReference>
<evidence type="ECO:0000259" key="2">
    <source>
        <dbReference type="SMART" id="SM01204"/>
    </source>
</evidence>
<dbReference type="PANTHER" id="PTHR40252">
    <property type="entry name" value="BLR0328 PROTEIN"/>
    <property type="match status" value="1"/>
</dbReference>
<name>A0A1W1BG50_9ZZZZ</name>
<reference evidence="3" key="1">
    <citation type="submission" date="2016-10" db="EMBL/GenBank/DDBJ databases">
        <authorList>
            <person name="de Groot N.N."/>
        </authorList>
    </citation>
    <scope>NUCLEOTIDE SEQUENCE</scope>
</reference>
<dbReference type="SMART" id="SM00897">
    <property type="entry name" value="FIST"/>
    <property type="match status" value="1"/>
</dbReference>
<dbReference type="Pfam" id="PF10442">
    <property type="entry name" value="FIST_C"/>
    <property type="match status" value="1"/>
</dbReference>
<protein>
    <submittedName>
        <fullName evidence="3">Uncharacterized conserved protein</fullName>
    </submittedName>
</protein>
<evidence type="ECO:0000259" key="1">
    <source>
        <dbReference type="SMART" id="SM00897"/>
    </source>
</evidence>
<proteinExistence type="predicted"/>
<dbReference type="EMBL" id="FPHK01000001">
    <property type="protein sequence ID" value="SFV52448.1"/>
    <property type="molecule type" value="Genomic_DNA"/>
</dbReference>
<organism evidence="3">
    <name type="scientific">hydrothermal vent metagenome</name>
    <dbReference type="NCBI Taxonomy" id="652676"/>
    <lineage>
        <taxon>unclassified sequences</taxon>
        <taxon>metagenomes</taxon>
        <taxon>ecological metagenomes</taxon>
    </lineage>
</organism>
<dbReference type="SMART" id="SM01204">
    <property type="entry name" value="FIST_C"/>
    <property type="match status" value="1"/>
</dbReference>